<organism evidence="3">
    <name type="scientific">viral metagenome</name>
    <dbReference type="NCBI Taxonomy" id="1070528"/>
    <lineage>
        <taxon>unclassified sequences</taxon>
        <taxon>metagenomes</taxon>
        <taxon>organismal metagenomes</taxon>
    </lineage>
</organism>
<dbReference type="AlphaFoldDB" id="A0A6H1ZQB3"/>
<feature type="coiled-coil region" evidence="1">
    <location>
        <begin position="78"/>
        <end position="114"/>
    </location>
</feature>
<reference evidence="3" key="1">
    <citation type="submission" date="2020-03" db="EMBL/GenBank/DDBJ databases">
        <title>The deep terrestrial virosphere.</title>
        <authorList>
            <person name="Holmfeldt K."/>
            <person name="Nilsson E."/>
            <person name="Simone D."/>
            <person name="Lopez-Fernandez M."/>
            <person name="Wu X."/>
            <person name="de Brujin I."/>
            <person name="Lundin D."/>
            <person name="Andersson A."/>
            <person name="Bertilsson S."/>
            <person name="Dopson M."/>
        </authorList>
    </citation>
    <scope>NUCLEOTIDE SEQUENCE</scope>
    <source>
        <strain evidence="3">TM448A01421</strain>
        <strain evidence="4">TM448B02119</strain>
    </source>
</reference>
<evidence type="ECO:0000256" key="2">
    <source>
        <dbReference type="SAM" id="MobiDB-lite"/>
    </source>
</evidence>
<dbReference type="EMBL" id="MT144147">
    <property type="protein sequence ID" value="QJA49652.1"/>
    <property type="molecule type" value="Genomic_DNA"/>
</dbReference>
<evidence type="ECO:0000313" key="3">
    <source>
        <dbReference type="EMBL" id="QJA49652.1"/>
    </source>
</evidence>
<feature type="compositionally biased region" description="Acidic residues" evidence="2">
    <location>
        <begin position="11"/>
        <end position="27"/>
    </location>
</feature>
<keyword evidence="1" id="KW-0175">Coiled coil</keyword>
<feature type="region of interest" description="Disordered" evidence="2">
    <location>
        <begin position="1"/>
        <end position="35"/>
    </location>
</feature>
<evidence type="ECO:0000313" key="4">
    <source>
        <dbReference type="EMBL" id="QJI00808.1"/>
    </source>
</evidence>
<name>A0A6H1ZQB3_9ZZZZ</name>
<gene>
    <name evidence="3" type="ORF">TM448A01421_0009</name>
    <name evidence="4" type="ORF">TM448B02119_0009</name>
</gene>
<sequence length="310" mass="36097">MEAEVNPYEEIIQDSENESMDEPEVVESNEGQPTEPVITKEFVERHGLTKNLIGQPYDKLGNAYSNMQKHDTKLSMQLSEMQKEIGAIKEQLSKKEAKQIEQEVEEKLPDYETEVMKFFDDDGFLVDKKGYARFNREYQEKRDKMLKKEFEKVLKAKDEEYQEKSKATNESLQKIQADKNEALLYDHINEGLTKIYKEEVSQDIIDKAIEDFQKTLDESDILIYRGNIPKIATAIVNYHKAQLFEDKFSKTDTEKAAELAHKKTIDNIKKSNKKFTEVSSSARDNTRKKGDDAYDELLEEAYHEQGWAHN</sequence>
<dbReference type="EMBL" id="MT144877">
    <property type="protein sequence ID" value="QJI00808.1"/>
    <property type="molecule type" value="Genomic_DNA"/>
</dbReference>
<evidence type="ECO:0000256" key="1">
    <source>
        <dbReference type="SAM" id="Coils"/>
    </source>
</evidence>
<proteinExistence type="predicted"/>
<accession>A0A6H1ZQB3</accession>
<protein>
    <submittedName>
        <fullName evidence="3">Uncharacterized protein</fullName>
    </submittedName>
</protein>